<evidence type="ECO:0000313" key="4">
    <source>
        <dbReference type="Proteomes" id="UP001500236"/>
    </source>
</evidence>
<keyword evidence="4" id="KW-1185">Reference proteome</keyword>
<dbReference type="Proteomes" id="UP001500236">
    <property type="component" value="Unassembled WGS sequence"/>
</dbReference>
<dbReference type="EMBL" id="BAAAVT010000017">
    <property type="protein sequence ID" value="GAA3072061.1"/>
    <property type="molecule type" value="Genomic_DNA"/>
</dbReference>
<feature type="compositionally biased region" description="Basic and acidic residues" evidence="1">
    <location>
        <begin position="1"/>
        <end position="10"/>
    </location>
</feature>
<accession>A0ABP6M3K3</accession>
<keyword evidence="2" id="KW-0812">Transmembrane</keyword>
<proteinExistence type="predicted"/>
<protein>
    <submittedName>
        <fullName evidence="3">Uncharacterized protein</fullName>
    </submittedName>
</protein>
<sequence>MVGMLEKDSPQPDFNAPQGPRRFTHARPRPWPVWLIFLILLMQGLAVGFSSVAQFVASEPEQLDTVGYIAMLVLYLLLAAVLILLGFRLFMGAPGARTPAMVLQLMIVVLSFSFFASGVWQVGALFLVPAAVALVLAFVGPTQAWLAAGDGAPS</sequence>
<evidence type="ECO:0000256" key="2">
    <source>
        <dbReference type="SAM" id="Phobius"/>
    </source>
</evidence>
<name>A0ABP6M3K3_9MICC</name>
<feature type="transmembrane region" description="Helical" evidence="2">
    <location>
        <begin position="68"/>
        <end position="90"/>
    </location>
</feature>
<keyword evidence="2" id="KW-0472">Membrane</keyword>
<feature type="region of interest" description="Disordered" evidence="1">
    <location>
        <begin position="1"/>
        <end position="23"/>
    </location>
</feature>
<keyword evidence="2" id="KW-1133">Transmembrane helix</keyword>
<evidence type="ECO:0000256" key="1">
    <source>
        <dbReference type="SAM" id="MobiDB-lite"/>
    </source>
</evidence>
<comment type="caution">
    <text evidence="3">The sequence shown here is derived from an EMBL/GenBank/DDBJ whole genome shotgun (WGS) entry which is preliminary data.</text>
</comment>
<gene>
    <name evidence="3" type="ORF">GCM10010529_25200</name>
</gene>
<feature type="transmembrane region" description="Helical" evidence="2">
    <location>
        <begin position="31"/>
        <end position="56"/>
    </location>
</feature>
<evidence type="ECO:0000313" key="3">
    <source>
        <dbReference type="EMBL" id="GAA3072061.1"/>
    </source>
</evidence>
<reference evidence="4" key="1">
    <citation type="journal article" date="2019" name="Int. J. Syst. Evol. Microbiol.">
        <title>The Global Catalogue of Microorganisms (GCM) 10K type strain sequencing project: providing services to taxonomists for standard genome sequencing and annotation.</title>
        <authorList>
            <consortium name="The Broad Institute Genomics Platform"/>
            <consortium name="The Broad Institute Genome Sequencing Center for Infectious Disease"/>
            <person name="Wu L."/>
            <person name="Ma J."/>
        </authorList>
    </citation>
    <scope>NUCLEOTIDE SEQUENCE [LARGE SCALE GENOMIC DNA]</scope>
    <source>
        <strain evidence="4">JCM 14309</strain>
    </source>
</reference>
<feature type="transmembrane region" description="Helical" evidence="2">
    <location>
        <begin position="102"/>
        <end position="120"/>
    </location>
</feature>
<organism evidence="3 4">
    <name type="scientific">Nesterenkonia aethiopica</name>
    <dbReference type="NCBI Taxonomy" id="269144"/>
    <lineage>
        <taxon>Bacteria</taxon>
        <taxon>Bacillati</taxon>
        <taxon>Actinomycetota</taxon>
        <taxon>Actinomycetes</taxon>
        <taxon>Micrococcales</taxon>
        <taxon>Micrococcaceae</taxon>
        <taxon>Nesterenkonia</taxon>
    </lineage>
</organism>
<feature type="transmembrane region" description="Helical" evidence="2">
    <location>
        <begin position="126"/>
        <end position="148"/>
    </location>
</feature>